<evidence type="ECO:0000259" key="6">
    <source>
        <dbReference type="Pfam" id="PF04127"/>
    </source>
</evidence>
<dbReference type="Proteomes" id="UP000065822">
    <property type="component" value="Chromosome"/>
</dbReference>
<dbReference type="GO" id="GO:0015937">
    <property type="term" value="P:coenzyme A biosynthetic process"/>
    <property type="evidence" value="ECO:0007669"/>
    <property type="project" value="UniProtKB-UniRule"/>
</dbReference>
<dbReference type="Proteomes" id="UP000215539">
    <property type="component" value="Chromosome 1"/>
</dbReference>
<keyword evidence="3" id="KW-0479">Metal-binding</keyword>
<comment type="catalytic activity">
    <reaction evidence="3 4">
        <text>(R)-4'-phosphopantothenate + L-cysteine + CTP = N-[(R)-4-phosphopantothenoyl]-L-cysteine + CMP + diphosphate + H(+)</text>
        <dbReference type="Rhea" id="RHEA:19397"/>
        <dbReference type="ChEBI" id="CHEBI:10986"/>
        <dbReference type="ChEBI" id="CHEBI:15378"/>
        <dbReference type="ChEBI" id="CHEBI:33019"/>
        <dbReference type="ChEBI" id="CHEBI:35235"/>
        <dbReference type="ChEBI" id="CHEBI:37563"/>
        <dbReference type="ChEBI" id="CHEBI:59458"/>
        <dbReference type="ChEBI" id="CHEBI:60377"/>
        <dbReference type="EC" id="6.3.2.5"/>
    </reaction>
</comment>
<keyword evidence="9" id="KW-1185">Reference proteome</keyword>
<evidence type="ECO:0000256" key="4">
    <source>
        <dbReference type="RuleBase" id="RU364078"/>
    </source>
</evidence>
<feature type="domain" description="DNA/pantothenate metabolism flavoprotein C-terminal" evidence="6">
    <location>
        <begin position="180"/>
        <end position="387"/>
    </location>
</feature>
<dbReference type="PANTHER" id="PTHR14359">
    <property type="entry name" value="HOMO-OLIGOMERIC FLAVIN CONTAINING CYS DECARBOXYLASE FAMILY"/>
    <property type="match status" value="1"/>
</dbReference>
<comment type="cofactor">
    <cofactor evidence="3">
        <name>Mg(2+)</name>
        <dbReference type="ChEBI" id="CHEBI:18420"/>
    </cofactor>
</comment>
<dbReference type="AlphaFoldDB" id="A0AAX2GV61"/>
<organism evidence="8 10">
    <name type="scientific">Capnocytophaga haemolytica</name>
    <dbReference type="NCBI Taxonomy" id="45243"/>
    <lineage>
        <taxon>Bacteria</taxon>
        <taxon>Pseudomonadati</taxon>
        <taxon>Bacteroidota</taxon>
        <taxon>Flavobacteriia</taxon>
        <taxon>Flavobacteriales</taxon>
        <taxon>Flavobacteriaceae</taxon>
        <taxon>Capnocytophaga</taxon>
    </lineage>
</organism>
<evidence type="ECO:0000313" key="10">
    <source>
        <dbReference type="Proteomes" id="UP000215539"/>
    </source>
</evidence>
<evidence type="ECO:0000313" key="9">
    <source>
        <dbReference type="Proteomes" id="UP000065822"/>
    </source>
</evidence>
<sequence length="395" mass="42585">MNILLGITAGIAAYKTPQLVRLLTKKGHTVRVIMTERAQDFVTPLTLSTLSKQPVLTDFQSADHQWNSHVEAALWAEALLIAPATANTMAKMANGICDNLLLATYFSAKAPVFIAPAMDLDMYAHPTVQQNIKRLESFGNYIIPAAYGELASGLIGQGRMEEPENIVAFLENHLSGSQPLSGKKVLITAGPTYEAIDPVRFIGNFSTGKMGIALANEAARQGAEVHLVLGPSAENNIAPSVRVHRVVSAQEMLQATLSEYDNSDLAILSAAVADYRPKEKALEKIKKQGGSLHLELTENPDILTTLGKGKTHQTLIGFALETENELTNAQAKLAKKNLDAIVLNSLKDKGAGFGTDTNKVSFITAEEVVSFPLKSKSEVAKDLLGEALTLMNRKK</sequence>
<comment type="similarity">
    <text evidence="3 4">In the N-terminal section; belongs to the HFCD (homo-oligomeric flavin containing Cys decarboxylase) superfamily.</text>
</comment>
<gene>
    <name evidence="3 8" type="primary">coaBC</name>
    <name evidence="7" type="ORF">AXF12_06660</name>
    <name evidence="8" type="ORF">SAMEA44541418_00374</name>
</gene>
<evidence type="ECO:0000256" key="3">
    <source>
        <dbReference type="HAMAP-Rule" id="MF_02225"/>
    </source>
</evidence>
<dbReference type="Gene3D" id="3.40.50.10300">
    <property type="entry name" value="CoaB-like"/>
    <property type="match status" value="1"/>
</dbReference>
<dbReference type="SUPFAM" id="SSF102645">
    <property type="entry name" value="CoaB-like"/>
    <property type="match status" value="1"/>
</dbReference>
<comment type="similarity">
    <text evidence="3 4">In the C-terminal section; belongs to the PPC synthetase family.</text>
</comment>
<reference evidence="7 9" key="1">
    <citation type="submission" date="2016-02" db="EMBL/GenBank/DDBJ databases">
        <authorList>
            <person name="Holder M.E."/>
            <person name="Ajami N.J."/>
            <person name="Petrosino J.F."/>
        </authorList>
    </citation>
    <scope>NUCLEOTIDE SEQUENCE [LARGE SCALE GENOMIC DNA]</scope>
    <source>
        <strain evidence="7 9">CCUG 32990</strain>
    </source>
</reference>
<dbReference type="InterPro" id="IPR036551">
    <property type="entry name" value="Flavin_trans-like"/>
</dbReference>
<dbReference type="PANTHER" id="PTHR14359:SF6">
    <property type="entry name" value="PHOSPHOPANTOTHENOYLCYSTEINE DECARBOXYLASE"/>
    <property type="match status" value="1"/>
</dbReference>
<keyword evidence="3" id="KW-0460">Magnesium</keyword>
<feature type="binding site" evidence="3">
    <location>
        <position position="284"/>
    </location>
    <ligand>
        <name>CTP</name>
        <dbReference type="ChEBI" id="CHEBI:37563"/>
    </ligand>
</feature>
<dbReference type="InterPro" id="IPR007085">
    <property type="entry name" value="DNA/pantothenate-metab_flavo_C"/>
</dbReference>
<protein>
    <recommendedName>
        <fullName evidence="3">Coenzyme A biosynthesis bifunctional protein CoaBC</fullName>
    </recommendedName>
    <alternativeName>
        <fullName evidence="3">DNA/pantothenate metabolism flavoprotein</fullName>
    </alternativeName>
    <alternativeName>
        <fullName evidence="3">Phosphopantothenoylcysteine synthetase/decarboxylase</fullName>
        <shortName evidence="3">PPCS-PPCDC</shortName>
    </alternativeName>
    <domain>
        <recommendedName>
            <fullName evidence="3">Phosphopantothenoylcysteine decarboxylase</fullName>
            <shortName evidence="3">PPC decarboxylase</shortName>
            <shortName evidence="3">PPC-DC</shortName>
            <ecNumber evidence="3">4.1.1.36</ecNumber>
        </recommendedName>
        <alternativeName>
            <fullName evidence="3">CoaC</fullName>
        </alternativeName>
    </domain>
    <domain>
        <recommendedName>
            <fullName evidence="3">Phosphopantothenate--cysteine ligase</fullName>
            <ecNumber evidence="3">6.3.2.5</ecNumber>
        </recommendedName>
        <alternativeName>
            <fullName evidence="3">CoaB</fullName>
        </alternativeName>
        <alternativeName>
            <fullName evidence="3">Phosphopantothenoylcysteine synthetase</fullName>
            <shortName evidence="3">PPC synthetase</shortName>
            <shortName evidence="3">PPC-S</shortName>
        </alternativeName>
    </domain>
</protein>
<dbReference type="GO" id="GO:0010181">
    <property type="term" value="F:FMN binding"/>
    <property type="evidence" value="ECO:0007669"/>
    <property type="project" value="UniProtKB-UniRule"/>
</dbReference>
<dbReference type="EMBL" id="LT906449">
    <property type="protein sequence ID" value="SNV04082.1"/>
    <property type="molecule type" value="Genomic_DNA"/>
</dbReference>
<keyword evidence="1 3" id="KW-0210">Decarboxylase</keyword>
<keyword evidence="3 4" id="KW-0436">Ligase</keyword>
<dbReference type="NCBIfam" id="TIGR00521">
    <property type="entry name" value="coaBC_dfp"/>
    <property type="match status" value="1"/>
</dbReference>
<feature type="binding site" evidence="3">
    <location>
        <begin position="300"/>
        <end position="303"/>
    </location>
    <ligand>
        <name>CTP</name>
        <dbReference type="ChEBI" id="CHEBI:37563"/>
    </ligand>
</feature>
<dbReference type="HAMAP" id="MF_02225">
    <property type="entry name" value="CoaBC"/>
    <property type="match status" value="1"/>
</dbReference>
<reference evidence="8 10" key="2">
    <citation type="submission" date="2017-06" db="EMBL/GenBank/DDBJ databases">
        <authorList>
            <consortium name="Pathogen Informatics"/>
        </authorList>
    </citation>
    <scope>NUCLEOTIDE SEQUENCE [LARGE SCALE GENOMIC DNA]</scope>
    <source>
        <strain evidence="8 10">NCTC12947</strain>
    </source>
</reference>
<keyword evidence="3 4" id="KW-0288">FMN</keyword>
<dbReference type="SUPFAM" id="SSF52507">
    <property type="entry name" value="Homo-oligomeric flavin-containing Cys decarboxylases, HFCD"/>
    <property type="match status" value="1"/>
</dbReference>
<dbReference type="RefSeq" id="WP_066429412.1">
    <property type="nucleotide sequence ID" value="NZ_CP014227.1"/>
</dbReference>
<dbReference type="InterPro" id="IPR035929">
    <property type="entry name" value="CoaB-like_sf"/>
</dbReference>
<comment type="pathway">
    <text evidence="3 4">Cofactor biosynthesis; coenzyme A biosynthesis; CoA from (R)-pantothenate: step 2/5.</text>
</comment>
<comment type="function">
    <text evidence="3">Catalyzes two sequential steps in the biosynthesis of coenzyme A. In the first step cysteine is conjugated to 4'-phosphopantothenate to form 4-phosphopantothenoylcysteine. In the second step the latter compound is decarboxylated to form 4'-phosphopantotheine.</text>
</comment>
<dbReference type="EMBL" id="CP014227">
    <property type="protein sequence ID" value="AMD85219.1"/>
    <property type="molecule type" value="Genomic_DNA"/>
</dbReference>
<comment type="function">
    <text evidence="4">Catalyzes two steps in the biosynthesis of coenzyme A. In the first step cysteine is conjugated to 4'-phosphopantothenate to form 4-phosphopantothenoylcysteine, in the latter compound is decarboxylated to form 4'-phosphopantotheine.</text>
</comment>
<comment type="catalytic activity">
    <reaction evidence="3 4">
        <text>N-[(R)-4-phosphopantothenoyl]-L-cysteine + H(+) = (R)-4'-phosphopantetheine + CO2</text>
        <dbReference type="Rhea" id="RHEA:16793"/>
        <dbReference type="ChEBI" id="CHEBI:15378"/>
        <dbReference type="ChEBI" id="CHEBI:16526"/>
        <dbReference type="ChEBI" id="CHEBI:59458"/>
        <dbReference type="ChEBI" id="CHEBI:61723"/>
        <dbReference type="EC" id="4.1.1.36"/>
    </reaction>
</comment>
<proteinExistence type="inferred from homology"/>
<feature type="binding site" evidence="3">
    <location>
        <position position="274"/>
    </location>
    <ligand>
        <name>CTP</name>
        <dbReference type="ChEBI" id="CHEBI:37563"/>
    </ligand>
</feature>
<evidence type="ECO:0000313" key="8">
    <source>
        <dbReference type="EMBL" id="SNV04082.1"/>
    </source>
</evidence>
<feature type="binding site" evidence="3">
    <location>
        <position position="332"/>
    </location>
    <ligand>
        <name>CTP</name>
        <dbReference type="ChEBI" id="CHEBI:37563"/>
    </ligand>
</feature>
<dbReference type="Gene3D" id="3.40.50.1950">
    <property type="entry name" value="Flavin prenyltransferase-like"/>
    <property type="match status" value="1"/>
</dbReference>
<dbReference type="Pfam" id="PF02441">
    <property type="entry name" value="Flavoprotein"/>
    <property type="match status" value="1"/>
</dbReference>
<comment type="caution">
    <text evidence="3">Lacks conserved residue(s) required for the propagation of feature annotation.</text>
</comment>
<dbReference type="InterPro" id="IPR003382">
    <property type="entry name" value="Flavoprotein"/>
</dbReference>
<dbReference type="Pfam" id="PF04127">
    <property type="entry name" value="DFP"/>
    <property type="match status" value="1"/>
</dbReference>
<feature type="domain" description="Flavoprotein" evidence="5">
    <location>
        <begin position="1"/>
        <end position="172"/>
    </location>
</feature>
<dbReference type="InterPro" id="IPR005252">
    <property type="entry name" value="CoaBC"/>
</dbReference>
<keyword evidence="2 3" id="KW-0456">Lyase</keyword>
<evidence type="ECO:0000313" key="7">
    <source>
        <dbReference type="EMBL" id="AMD85219.1"/>
    </source>
</evidence>
<dbReference type="GO" id="GO:0015941">
    <property type="term" value="P:pantothenate catabolic process"/>
    <property type="evidence" value="ECO:0007669"/>
    <property type="project" value="InterPro"/>
</dbReference>
<dbReference type="GO" id="GO:0004632">
    <property type="term" value="F:phosphopantothenate--cysteine ligase activity"/>
    <property type="evidence" value="ECO:0007669"/>
    <property type="project" value="UniProtKB-UniRule"/>
</dbReference>
<feature type="region of interest" description="Phosphopantothenate--cysteine ligase" evidence="3">
    <location>
        <begin position="185"/>
        <end position="395"/>
    </location>
</feature>
<feature type="binding site" evidence="3">
    <location>
        <position position="318"/>
    </location>
    <ligand>
        <name>CTP</name>
        <dbReference type="ChEBI" id="CHEBI:37563"/>
    </ligand>
</feature>
<feature type="binding site" evidence="3">
    <location>
        <position position="336"/>
    </location>
    <ligand>
        <name>CTP</name>
        <dbReference type="ChEBI" id="CHEBI:37563"/>
    </ligand>
</feature>
<dbReference type="GO" id="GO:0046872">
    <property type="term" value="F:metal ion binding"/>
    <property type="evidence" value="ECO:0007669"/>
    <property type="project" value="UniProtKB-KW"/>
</dbReference>
<name>A0AAX2GV61_9FLAO</name>
<dbReference type="KEGG" id="chg:AXF12_06660"/>
<accession>A0AAX2GV61</accession>
<keyword evidence="3 4" id="KW-0285">Flavoprotein</keyword>
<dbReference type="GO" id="GO:0071513">
    <property type="term" value="C:phosphopantothenoylcysteine decarboxylase complex"/>
    <property type="evidence" value="ECO:0007669"/>
    <property type="project" value="TreeGrafter"/>
</dbReference>
<evidence type="ECO:0000256" key="1">
    <source>
        <dbReference type="ARBA" id="ARBA00022793"/>
    </source>
</evidence>
<comment type="cofactor">
    <cofactor evidence="3">
        <name>FMN</name>
        <dbReference type="ChEBI" id="CHEBI:58210"/>
    </cofactor>
    <text evidence="3">Binds 1 FMN per subunit.</text>
</comment>
<dbReference type="EC" id="6.3.2.5" evidence="3"/>
<dbReference type="EC" id="4.1.1.36" evidence="3"/>
<evidence type="ECO:0000259" key="5">
    <source>
        <dbReference type="Pfam" id="PF02441"/>
    </source>
</evidence>
<comment type="pathway">
    <text evidence="3 4">Cofactor biosynthesis; coenzyme A biosynthesis; CoA from (R)-pantothenate: step 3/5.</text>
</comment>
<dbReference type="GO" id="GO:0004633">
    <property type="term" value="F:phosphopantothenoylcysteine decarboxylase activity"/>
    <property type="evidence" value="ECO:0007669"/>
    <property type="project" value="UniProtKB-UniRule"/>
</dbReference>
<feature type="region of interest" description="Phosphopantothenoylcysteine decarboxylase" evidence="3">
    <location>
        <begin position="1"/>
        <end position="184"/>
    </location>
</feature>
<keyword evidence="3" id="KW-0511">Multifunctional enzyme</keyword>
<evidence type="ECO:0000256" key="2">
    <source>
        <dbReference type="ARBA" id="ARBA00023239"/>
    </source>
</evidence>